<dbReference type="GO" id="GO:0032264">
    <property type="term" value="P:IMP salvage"/>
    <property type="evidence" value="ECO:0007669"/>
    <property type="project" value="InterPro"/>
</dbReference>
<dbReference type="PANTHER" id="PTHR11359:SF0">
    <property type="entry name" value="AMP DEAMINASE"/>
    <property type="match status" value="1"/>
</dbReference>
<dbReference type="SUPFAM" id="SSF51556">
    <property type="entry name" value="Metallo-dependent hydrolases"/>
    <property type="match status" value="1"/>
</dbReference>
<accession>A0AAD7DZ56</accession>
<keyword evidence="3" id="KW-1185">Reference proteome</keyword>
<gene>
    <name evidence="2" type="ORF">B0H17DRAFT_1128211</name>
</gene>
<organism evidence="2 3">
    <name type="scientific">Mycena rosella</name>
    <name type="common">Pink bonnet</name>
    <name type="synonym">Agaricus rosellus</name>
    <dbReference type="NCBI Taxonomy" id="1033263"/>
    <lineage>
        <taxon>Eukaryota</taxon>
        <taxon>Fungi</taxon>
        <taxon>Dikarya</taxon>
        <taxon>Basidiomycota</taxon>
        <taxon>Agaricomycotina</taxon>
        <taxon>Agaricomycetes</taxon>
        <taxon>Agaricomycetidae</taxon>
        <taxon>Agaricales</taxon>
        <taxon>Marasmiineae</taxon>
        <taxon>Mycenaceae</taxon>
        <taxon>Mycena</taxon>
    </lineage>
</organism>
<proteinExistence type="inferred from homology"/>
<protein>
    <submittedName>
        <fullName evidence="2">Uncharacterized protein</fullName>
    </submittedName>
</protein>
<dbReference type="Gene3D" id="3.20.20.140">
    <property type="entry name" value="Metal-dependent hydrolases"/>
    <property type="match status" value="1"/>
</dbReference>
<dbReference type="EMBL" id="JARKIE010000017">
    <property type="protein sequence ID" value="KAJ7701413.1"/>
    <property type="molecule type" value="Genomic_DNA"/>
</dbReference>
<dbReference type="GO" id="GO:0046033">
    <property type="term" value="P:AMP metabolic process"/>
    <property type="evidence" value="ECO:0007669"/>
    <property type="project" value="TreeGrafter"/>
</dbReference>
<dbReference type="AlphaFoldDB" id="A0AAD7DZ56"/>
<name>A0AAD7DZ56_MYCRO</name>
<dbReference type="GO" id="GO:0003876">
    <property type="term" value="F:AMP deaminase activity"/>
    <property type="evidence" value="ECO:0007669"/>
    <property type="project" value="InterPro"/>
</dbReference>
<reference evidence="2" key="1">
    <citation type="submission" date="2023-03" db="EMBL/GenBank/DDBJ databases">
        <title>Massive genome expansion in bonnet fungi (Mycena s.s.) driven by repeated elements and novel gene families across ecological guilds.</title>
        <authorList>
            <consortium name="Lawrence Berkeley National Laboratory"/>
            <person name="Harder C.B."/>
            <person name="Miyauchi S."/>
            <person name="Viragh M."/>
            <person name="Kuo A."/>
            <person name="Thoen E."/>
            <person name="Andreopoulos B."/>
            <person name="Lu D."/>
            <person name="Skrede I."/>
            <person name="Drula E."/>
            <person name="Henrissat B."/>
            <person name="Morin E."/>
            <person name="Kohler A."/>
            <person name="Barry K."/>
            <person name="LaButti K."/>
            <person name="Morin E."/>
            <person name="Salamov A."/>
            <person name="Lipzen A."/>
            <person name="Mereny Z."/>
            <person name="Hegedus B."/>
            <person name="Baldrian P."/>
            <person name="Stursova M."/>
            <person name="Weitz H."/>
            <person name="Taylor A."/>
            <person name="Grigoriev I.V."/>
            <person name="Nagy L.G."/>
            <person name="Martin F."/>
            <person name="Kauserud H."/>
        </authorList>
    </citation>
    <scope>NUCLEOTIDE SEQUENCE</scope>
    <source>
        <strain evidence="2">CBHHK067</strain>
    </source>
</reference>
<evidence type="ECO:0000256" key="1">
    <source>
        <dbReference type="ARBA" id="ARBA00006676"/>
    </source>
</evidence>
<sequence>MSPLSNNALSLTYEQNPLPDFFNTGLNVTLSTDRFHFTKEPLEKYSVTAHIYKFPQSLLAELARNPVIQSGFEMETNVPNIRLAYRHQTLMEELNMISAKATVGKGPESPENLMTVMLPTLEALTACAMAPTKQKYNIC</sequence>
<evidence type="ECO:0000313" key="2">
    <source>
        <dbReference type="EMBL" id="KAJ7701413.1"/>
    </source>
</evidence>
<dbReference type="InterPro" id="IPR032466">
    <property type="entry name" value="Metal_Hydrolase"/>
</dbReference>
<comment type="similarity">
    <text evidence="1">Belongs to the metallo-dependent hydrolases superfamily. Adenosine and AMP deaminases family.</text>
</comment>
<comment type="caution">
    <text evidence="2">The sequence shown here is derived from an EMBL/GenBank/DDBJ whole genome shotgun (WGS) entry which is preliminary data.</text>
</comment>
<dbReference type="Proteomes" id="UP001221757">
    <property type="component" value="Unassembled WGS sequence"/>
</dbReference>
<dbReference type="PANTHER" id="PTHR11359">
    <property type="entry name" value="AMP DEAMINASE"/>
    <property type="match status" value="1"/>
</dbReference>
<dbReference type="InterPro" id="IPR006329">
    <property type="entry name" value="AMPD"/>
</dbReference>
<dbReference type="Pfam" id="PF19326">
    <property type="entry name" value="AMP_deaminase"/>
    <property type="match status" value="1"/>
</dbReference>
<dbReference type="GO" id="GO:0005829">
    <property type="term" value="C:cytosol"/>
    <property type="evidence" value="ECO:0007669"/>
    <property type="project" value="TreeGrafter"/>
</dbReference>
<evidence type="ECO:0000313" key="3">
    <source>
        <dbReference type="Proteomes" id="UP001221757"/>
    </source>
</evidence>